<name>A0AA35PSL7_9HYPO</name>
<evidence type="ECO:0000256" key="1">
    <source>
        <dbReference type="SAM" id="SignalP"/>
    </source>
</evidence>
<keyword evidence="3" id="KW-1185">Reference proteome</keyword>
<comment type="caution">
    <text evidence="2">The sequence shown here is derived from an EMBL/GenBank/DDBJ whole genome shotgun (WGS) entry which is preliminary data.</text>
</comment>
<organism evidence="2 3">
    <name type="scientific">Clonostachys chloroleuca</name>
    <dbReference type="NCBI Taxonomy" id="1926264"/>
    <lineage>
        <taxon>Eukaryota</taxon>
        <taxon>Fungi</taxon>
        <taxon>Dikarya</taxon>
        <taxon>Ascomycota</taxon>
        <taxon>Pezizomycotina</taxon>
        <taxon>Sordariomycetes</taxon>
        <taxon>Hypocreomycetidae</taxon>
        <taxon>Hypocreales</taxon>
        <taxon>Bionectriaceae</taxon>
        <taxon>Clonostachys</taxon>
    </lineage>
</organism>
<evidence type="ECO:0000313" key="3">
    <source>
        <dbReference type="Proteomes" id="UP001160390"/>
    </source>
</evidence>
<accession>A0AA35PSL7</accession>
<dbReference type="AlphaFoldDB" id="A0AA35PSL7"/>
<keyword evidence="1" id="KW-0732">Signal</keyword>
<protein>
    <submittedName>
        <fullName evidence="2">Uncharacterized protein</fullName>
    </submittedName>
</protein>
<sequence>MKVQAFLIGAFAALAIAGAVPAQDDANVIQQRKPESNKYCGGKDEHCSADDQCCSHSFTTGANKPLSQTLTDHFDSALETLIGAV</sequence>
<gene>
    <name evidence="2" type="ORF">CCHLO57077_00011429</name>
</gene>
<evidence type="ECO:0000313" key="2">
    <source>
        <dbReference type="EMBL" id="CAI6014441.1"/>
    </source>
</evidence>
<feature type="signal peptide" evidence="1">
    <location>
        <begin position="1"/>
        <end position="22"/>
    </location>
</feature>
<proteinExistence type="predicted"/>
<dbReference type="EMBL" id="CABFNP030000426">
    <property type="protein sequence ID" value="CAI6014441.1"/>
    <property type="molecule type" value="Genomic_DNA"/>
</dbReference>
<dbReference type="Proteomes" id="UP001160390">
    <property type="component" value="Unassembled WGS sequence"/>
</dbReference>
<feature type="chain" id="PRO_5041314607" evidence="1">
    <location>
        <begin position="23"/>
        <end position="85"/>
    </location>
</feature>
<reference evidence="2" key="1">
    <citation type="submission" date="2023-01" db="EMBL/GenBank/DDBJ databases">
        <authorList>
            <person name="Piombo E."/>
        </authorList>
    </citation>
    <scope>NUCLEOTIDE SEQUENCE</scope>
</reference>